<keyword evidence="1" id="KW-0732">Signal</keyword>
<dbReference type="Proteomes" id="UP001266357">
    <property type="component" value="Unassembled WGS sequence"/>
</dbReference>
<evidence type="ECO:0000256" key="1">
    <source>
        <dbReference type="SAM" id="SignalP"/>
    </source>
</evidence>
<reference evidence="2 3" key="1">
    <citation type="submission" date="2023-09" db="EMBL/GenBank/DDBJ databases">
        <authorList>
            <person name="Rey-Velasco X."/>
        </authorList>
    </citation>
    <scope>NUCLEOTIDE SEQUENCE [LARGE SCALE GENOMIC DNA]</scope>
    <source>
        <strain evidence="2 3">W431</strain>
    </source>
</reference>
<dbReference type="EMBL" id="JAVRIF010000004">
    <property type="protein sequence ID" value="MDT0603726.1"/>
    <property type="molecule type" value="Genomic_DNA"/>
</dbReference>
<accession>A0ABU3A0M8</accession>
<feature type="signal peptide" evidence="1">
    <location>
        <begin position="1"/>
        <end position="26"/>
    </location>
</feature>
<name>A0ABU3A0M8_9GAMM</name>
<comment type="caution">
    <text evidence="2">The sequence shown here is derived from an EMBL/GenBank/DDBJ whole genome shotgun (WGS) entry which is preliminary data.</text>
</comment>
<feature type="chain" id="PRO_5046157689" evidence="1">
    <location>
        <begin position="27"/>
        <end position="224"/>
    </location>
</feature>
<dbReference type="InterPro" id="IPR010239">
    <property type="entry name" value="CHP02001"/>
</dbReference>
<organism evidence="2 3">
    <name type="scientific">Thalassotalea castellviae</name>
    <dbReference type="NCBI Taxonomy" id="3075612"/>
    <lineage>
        <taxon>Bacteria</taxon>
        <taxon>Pseudomonadati</taxon>
        <taxon>Pseudomonadota</taxon>
        <taxon>Gammaproteobacteria</taxon>
        <taxon>Alteromonadales</taxon>
        <taxon>Colwelliaceae</taxon>
        <taxon>Thalassotalea</taxon>
    </lineage>
</organism>
<evidence type="ECO:0000313" key="2">
    <source>
        <dbReference type="EMBL" id="MDT0603726.1"/>
    </source>
</evidence>
<dbReference type="RefSeq" id="WP_311580497.1">
    <property type="nucleotide sequence ID" value="NZ_JAVRIF010000004.1"/>
</dbReference>
<keyword evidence="3" id="KW-1185">Reference proteome</keyword>
<protein>
    <submittedName>
        <fullName evidence="2">TorF family putative porin</fullName>
    </submittedName>
</protein>
<dbReference type="NCBIfam" id="TIGR02001">
    <property type="entry name" value="gcw_chp"/>
    <property type="match status" value="1"/>
</dbReference>
<proteinExistence type="predicted"/>
<evidence type="ECO:0000313" key="3">
    <source>
        <dbReference type="Proteomes" id="UP001266357"/>
    </source>
</evidence>
<gene>
    <name evidence="2" type="ORF">RM573_08985</name>
</gene>
<dbReference type="Pfam" id="PF09694">
    <property type="entry name" value="Gcw_chp"/>
    <property type="match status" value="1"/>
</dbReference>
<sequence length="224" mass="23443">MKKTLLNIALSSTLLTASIASFNASAEEGLAGIEGLSGNVGVVSQYFFRGIAQTTTASASGGLDLEKGGFYAGTWAADVQDGIEVDFYAGYGVETDSGLSLSAGFTTYQYTGDFDSAYNEINLSAAYGIFSLSYNVGTHEEDKDLGIDESDYDFISLTLEGDSGLYATLGSWGKDFEGEYVELGYGTSISGFDIGVALISNSEELDVESGKGEESLVLSIGASF</sequence>